<reference evidence="2 3" key="1">
    <citation type="submission" date="2017-11" db="EMBL/GenBank/DDBJ databases">
        <title>De novo assembly and phasing of dikaryotic genomes from two isolates of Puccinia coronata f. sp. avenae, the causal agent of oat crown rust.</title>
        <authorList>
            <person name="Miller M.E."/>
            <person name="Zhang Y."/>
            <person name="Omidvar V."/>
            <person name="Sperschneider J."/>
            <person name="Schwessinger B."/>
            <person name="Raley C."/>
            <person name="Palmer J.M."/>
            <person name="Garnica D."/>
            <person name="Upadhyaya N."/>
            <person name="Rathjen J."/>
            <person name="Taylor J.M."/>
            <person name="Park R.F."/>
            <person name="Dodds P.N."/>
            <person name="Hirsch C.D."/>
            <person name="Kianian S.F."/>
            <person name="Figueroa M."/>
        </authorList>
    </citation>
    <scope>NUCLEOTIDE SEQUENCE [LARGE SCALE GENOMIC DNA]</scope>
    <source>
        <strain evidence="2">12NC29</strain>
    </source>
</reference>
<sequence>MGGTVQVLPFSSGANSSIPPPSTTPPPRQQLPIGKCDGTSKQPTSPSPGKRCRYLSGQLSLKRSCHPSRILLLRSDSFIHSSFASSPSRIPTSIAASSKSFSTAASLSLRVAMRPIKSCHSLICGLFGNG</sequence>
<gene>
    <name evidence="2" type="ORF">PCANC_06169</name>
</gene>
<organism evidence="2 3">
    <name type="scientific">Puccinia coronata f. sp. avenae</name>
    <dbReference type="NCBI Taxonomy" id="200324"/>
    <lineage>
        <taxon>Eukaryota</taxon>
        <taxon>Fungi</taxon>
        <taxon>Dikarya</taxon>
        <taxon>Basidiomycota</taxon>
        <taxon>Pucciniomycotina</taxon>
        <taxon>Pucciniomycetes</taxon>
        <taxon>Pucciniales</taxon>
        <taxon>Pucciniaceae</taxon>
        <taxon>Puccinia</taxon>
    </lineage>
</organism>
<feature type="region of interest" description="Disordered" evidence="1">
    <location>
        <begin position="1"/>
        <end position="52"/>
    </location>
</feature>
<evidence type="ECO:0000313" key="2">
    <source>
        <dbReference type="EMBL" id="PLW53300.1"/>
    </source>
</evidence>
<name>A0A2N5VTI9_9BASI</name>
<dbReference type="Proteomes" id="UP000235388">
    <property type="component" value="Unassembled WGS sequence"/>
</dbReference>
<evidence type="ECO:0000313" key="3">
    <source>
        <dbReference type="Proteomes" id="UP000235388"/>
    </source>
</evidence>
<dbReference type="AlphaFoldDB" id="A0A2N5VTI9"/>
<evidence type="ECO:0000256" key="1">
    <source>
        <dbReference type="SAM" id="MobiDB-lite"/>
    </source>
</evidence>
<feature type="compositionally biased region" description="Pro residues" evidence="1">
    <location>
        <begin position="18"/>
        <end position="29"/>
    </location>
</feature>
<protein>
    <submittedName>
        <fullName evidence="2">Uncharacterized protein</fullName>
    </submittedName>
</protein>
<accession>A0A2N5VTI9</accession>
<keyword evidence="3" id="KW-1185">Reference proteome</keyword>
<dbReference type="EMBL" id="PGCJ01000064">
    <property type="protein sequence ID" value="PLW53300.1"/>
    <property type="molecule type" value="Genomic_DNA"/>
</dbReference>
<proteinExistence type="predicted"/>
<comment type="caution">
    <text evidence="2">The sequence shown here is derived from an EMBL/GenBank/DDBJ whole genome shotgun (WGS) entry which is preliminary data.</text>
</comment>